<dbReference type="Pfam" id="PF00441">
    <property type="entry name" value="Acyl-CoA_dh_1"/>
    <property type="match status" value="1"/>
</dbReference>
<evidence type="ECO:0000259" key="7">
    <source>
        <dbReference type="Pfam" id="PF02770"/>
    </source>
</evidence>
<dbReference type="eggNOG" id="arCOG04100">
    <property type="taxonomic scope" value="Archaea"/>
</dbReference>
<dbReference type="Proteomes" id="UP000010469">
    <property type="component" value="Chromosome"/>
</dbReference>
<keyword evidence="9" id="KW-1185">Reference proteome</keyword>
<dbReference type="PANTHER" id="PTHR42707">
    <property type="entry name" value="ACYL-COA DEHYDROGENASE"/>
    <property type="match status" value="1"/>
</dbReference>
<dbReference type="InterPro" id="IPR009075">
    <property type="entry name" value="AcylCo_DH/oxidase_C"/>
</dbReference>
<evidence type="ECO:0000313" key="9">
    <source>
        <dbReference type="Proteomes" id="UP000010469"/>
    </source>
</evidence>
<keyword evidence="3 5" id="KW-0285">Flavoprotein</keyword>
<dbReference type="RefSeq" id="WP_015231784.1">
    <property type="nucleotide sequence ID" value="NC_019791.1"/>
</dbReference>
<dbReference type="STRING" id="1056495.Calag_0098"/>
<proteinExistence type="inferred from homology"/>
<feature type="domain" description="Acyl-CoA dehydrogenase/oxidase C-terminal" evidence="6">
    <location>
        <begin position="271"/>
        <end position="430"/>
    </location>
</feature>
<dbReference type="InParanoid" id="L0A7T0"/>
<dbReference type="Gene3D" id="1.20.140.10">
    <property type="entry name" value="Butyryl-CoA Dehydrogenase, subunit A, domain 3"/>
    <property type="match status" value="1"/>
</dbReference>
<evidence type="ECO:0000256" key="2">
    <source>
        <dbReference type="ARBA" id="ARBA00009347"/>
    </source>
</evidence>
<evidence type="ECO:0000256" key="3">
    <source>
        <dbReference type="ARBA" id="ARBA00022630"/>
    </source>
</evidence>
<dbReference type="HOGENOM" id="CLU_016513_2_1_2"/>
<keyword evidence="5" id="KW-0560">Oxidoreductase</keyword>
<evidence type="ECO:0000256" key="1">
    <source>
        <dbReference type="ARBA" id="ARBA00001974"/>
    </source>
</evidence>
<dbReference type="SUPFAM" id="SSF47203">
    <property type="entry name" value="Acyl-CoA dehydrogenase C-terminal domain-like"/>
    <property type="match status" value="1"/>
</dbReference>
<dbReference type="FunCoup" id="L0A7T0">
    <property type="interactions" value="18"/>
</dbReference>
<dbReference type="SUPFAM" id="SSF56645">
    <property type="entry name" value="Acyl-CoA dehydrogenase NM domain-like"/>
    <property type="match status" value="1"/>
</dbReference>
<dbReference type="KEGG" id="clg:Calag_0098"/>
<evidence type="ECO:0000259" key="6">
    <source>
        <dbReference type="Pfam" id="PF00441"/>
    </source>
</evidence>
<gene>
    <name evidence="8" type="ordered locus">Calag_0098</name>
</gene>
<dbReference type="GO" id="GO:0003995">
    <property type="term" value="F:acyl-CoA dehydrogenase activity"/>
    <property type="evidence" value="ECO:0007669"/>
    <property type="project" value="InterPro"/>
</dbReference>
<accession>L0A7T0</accession>
<evidence type="ECO:0000256" key="5">
    <source>
        <dbReference type="RuleBase" id="RU362125"/>
    </source>
</evidence>
<dbReference type="Pfam" id="PF02770">
    <property type="entry name" value="Acyl-CoA_dh_M"/>
    <property type="match status" value="1"/>
</dbReference>
<dbReference type="InterPro" id="IPR006091">
    <property type="entry name" value="Acyl-CoA_Oxase/DH_mid-dom"/>
</dbReference>
<dbReference type="InterPro" id="IPR052904">
    <property type="entry name" value="Acyl-CoA_dehydrogenase-like"/>
</dbReference>
<dbReference type="PROSITE" id="PS00073">
    <property type="entry name" value="ACYL_COA_DH_2"/>
    <property type="match status" value="1"/>
</dbReference>
<evidence type="ECO:0000313" key="8">
    <source>
        <dbReference type="EMBL" id="AFZ69886.1"/>
    </source>
</evidence>
<dbReference type="EMBL" id="CP003378">
    <property type="protein sequence ID" value="AFZ69886.1"/>
    <property type="molecule type" value="Genomic_DNA"/>
</dbReference>
<evidence type="ECO:0000256" key="4">
    <source>
        <dbReference type="ARBA" id="ARBA00022827"/>
    </source>
</evidence>
<protein>
    <submittedName>
        <fullName evidence="8">Acyl-CoA dehydrogenase</fullName>
    </submittedName>
</protein>
<comment type="cofactor">
    <cofactor evidence="1 5">
        <name>FAD</name>
        <dbReference type="ChEBI" id="CHEBI:57692"/>
    </cofactor>
</comment>
<dbReference type="Gene3D" id="2.40.110.20">
    <property type="match status" value="1"/>
</dbReference>
<organism evidence="8 9">
    <name type="scientific">Caldisphaera lagunensis (strain DSM 15908 / JCM 11604 / ANMR 0165 / IC-154)</name>
    <dbReference type="NCBI Taxonomy" id="1056495"/>
    <lineage>
        <taxon>Archaea</taxon>
        <taxon>Thermoproteota</taxon>
        <taxon>Thermoprotei</taxon>
        <taxon>Acidilobales</taxon>
        <taxon>Caldisphaeraceae</taxon>
        <taxon>Caldisphaera</taxon>
    </lineage>
</organism>
<dbReference type="OrthoDB" id="24853at2157"/>
<reference evidence="9" key="1">
    <citation type="submission" date="2012-03" db="EMBL/GenBank/DDBJ databases">
        <title>Complete genome of Caldisphaera lagunensis DSM 15908.</title>
        <authorList>
            <person name="Lucas S."/>
            <person name="Copeland A."/>
            <person name="Lapidus A."/>
            <person name="Glavina del Rio T."/>
            <person name="Dalin E."/>
            <person name="Tice H."/>
            <person name="Bruce D."/>
            <person name="Goodwin L."/>
            <person name="Pitluck S."/>
            <person name="Peters L."/>
            <person name="Mikhailova N."/>
            <person name="Teshima H."/>
            <person name="Kyrpides N."/>
            <person name="Mavromatis K."/>
            <person name="Ivanova N."/>
            <person name="Brettin T."/>
            <person name="Detter J.C."/>
            <person name="Han C."/>
            <person name="Larimer F."/>
            <person name="Land M."/>
            <person name="Hauser L."/>
            <person name="Markowitz V."/>
            <person name="Cheng J.-F."/>
            <person name="Hugenholtz P."/>
            <person name="Woyke T."/>
            <person name="Wu D."/>
            <person name="Spring S."/>
            <person name="Schroeder M."/>
            <person name="Brambilla E."/>
            <person name="Klenk H.-P."/>
            <person name="Eisen J.A."/>
        </authorList>
    </citation>
    <scope>NUCLEOTIDE SEQUENCE [LARGE SCALE GENOMIC DNA]</scope>
    <source>
        <strain evidence="9">DSM 15908 / JCM 11604 / IC-154</strain>
    </source>
</reference>
<sequence>MPLRGLENISYAYGLNHYTLDKPLKDLLKIYTKSRNDFTELGKFVGKEVYESTYRVDLESLPRLIYWGTNGERVDYTWIDPYERFIVNELIMKYGVNRYPFDNGTWHDHYAGIYLIGDPGLSCILTITIQTAYALNKYADGELRNRYKKLVGLDKDLELGATWFTETQGGSDLGANTTVAKKIKENTYLLNGYKYFSSGAGIADVSLVSARPENGKEGAKGLALYLLPRYNTKGELNYYIRRLKYKSGTNSVPTGEVELINSEAELVGKENEGIYYIMEDLTVSRLANAIGAMGTARKAYFEALGFSKDRKAFGKKIIEHPLMIRDLIDMEVSIEGGLALAYKAINEFQNSINSRPPYTKEYHYARFLTHIAKNVTAELSAKVTQLAMEAFGGIGFLTEYPIERWHREALITPIWEGTSNIQALDMLESMVKKRAHEVYLEDLKSLVNETYDKEFSKKLYDKTNEIMKWFSSLSPTEAEFNSKDFLRQQGHILASILLNSLAYHTGDEIYDVVSKQYYKLYVERKELDLINKYDEIISIHGLYEL</sequence>
<dbReference type="InterPro" id="IPR006089">
    <property type="entry name" value="Acyl-CoA_DH_CS"/>
</dbReference>
<comment type="similarity">
    <text evidence="2 5">Belongs to the acyl-CoA dehydrogenase family.</text>
</comment>
<dbReference type="GeneID" id="14211358"/>
<dbReference type="AlphaFoldDB" id="L0A7T0"/>
<name>L0A7T0_CALLD</name>
<dbReference type="PANTHER" id="PTHR42707:SF2">
    <property type="entry name" value="ACD11 DEHYDROGENASE"/>
    <property type="match status" value="1"/>
</dbReference>
<dbReference type="InterPro" id="IPR036250">
    <property type="entry name" value="AcylCo_DH-like_C"/>
</dbReference>
<dbReference type="InterPro" id="IPR009100">
    <property type="entry name" value="AcylCoA_DH/oxidase_NM_dom_sf"/>
</dbReference>
<keyword evidence="4 5" id="KW-0274">FAD</keyword>
<feature type="domain" description="Acyl-CoA oxidase/dehydrogenase middle" evidence="7">
    <location>
        <begin position="161"/>
        <end position="259"/>
    </location>
</feature>